<dbReference type="EMBL" id="CP131062">
    <property type="protein sequence ID" value="WNY28649.1"/>
    <property type="molecule type" value="Genomic_DNA"/>
</dbReference>
<evidence type="ECO:0000313" key="7">
    <source>
        <dbReference type="Proteomes" id="UP001302662"/>
    </source>
</evidence>
<feature type="domain" description="Radical SAM core" evidence="5">
    <location>
        <begin position="19"/>
        <end position="157"/>
    </location>
</feature>
<organism evidence="6 7">
    <name type="scientific">Methanimicrococcus stummii</name>
    <dbReference type="NCBI Taxonomy" id="3028294"/>
    <lineage>
        <taxon>Archaea</taxon>
        <taxon>Methanobacteriati</taxon>
        <taxon>Methanobacteriota</taxon>
        <taxon>Stenosarchaea group</taxon>
        <taxon>Methanomicrobia</taxon>
        <taxon>Methanosarcinales</taxon>
        <taxon>Methanosarcinaceae</taxon>
        <taxon>Methanimicrococcus</taxon>
    </lineage>
</organism>
<evidence type="ECO:0000256" key="2">
    <source>
        <dbReference type="ARBA" id="ARBA00022723"/>
    </source>
</evidence>
<protein>
    <recommendedName>
        <fullName evidence="5">Radical SAM core domain-containing protein</fullName>
    </recommendedName>
</protein>
<dbReference type="PANTHER" id="PTHR43288">
    <property type="entry name" value="BIOTIN SYNTHASE-RELATED PROTEIN, RADICAL SAM SUPERFAMILY"/>
    <property type="match status" value="1"/>
</dbReference>
<evidence type="ECO:0000256" key="3">
    <source>
        <dbReference type="ARBA" id="ARBA00023004"/>
    </source>
</evidence>
<keyword evidence="1" id="KW-0949">S-adenosyl-L-methionine</keyword>
<keyword evidence="7" id="KW-1185">Reference proteome</keyword>
<evidence type="ECO:0000259" key="5">
    <source>
        <dbReference type="PROSITE" id="PS51918"/>
    </source>
</evidence>
<name>A0AA96V8Q3_9EURY</name>
<dbReference type="GO" id="GO:0046872">
    <property type="term" value="F:metal ion binding"/>
    <property type="evidence" value="ECO:0007669"/>
    <property type="project" value="UniProtKB-KW"/>
</dbReference>
<dbReference type="GO" id="GO:0003824">
    <property type="term" value="F:catalytic activity"/>
    <property type="evidence" value="ECO:0007669"/>
    <property type="project" value="InterPro"/>
</dbReference>
<evidence type="ECO:0000313" key="6">
    <source>
        <dbReference type="EMBL" id="WNY28649.1"/>
    </source>
</evidence>
<sequence length="157" mass="17527">MQADESGSYSNFLTDGCLCCREGAKMVLFVTGICHRDCFFCPLSDERKNKDVIFANERLVLTDADVLEEARSMDAKGTGITGGEPLLELEKVAHYIRLLKNEFGKEHHVHLYTSTAPRDEELKELAGAGLDEIRFHPPIEMWDKLSGSAYEKSLTAA</sequence>
<dbReference type="GO" id="GO:0051536">
    <property type="term" value="F:iron-sulfur cluster binding"/>
    <property type="evidence" value="ECO:0007669"/>
    <property type="project" value="UniProtKB-KW"/>
</dbReference>
<keyword evidence="4" id="KW-0411">Iron-sulfur</keyword>
<proteinExistence type="predicted"/>
<dbReference type="Pfam" id="PF04055">
    <property type="entry name" value="Radical_SAM"/>
    <property type="match status" value="1"/>
</dbReference>
<dbReference type="AlphaFoldDB" id="A0AA96V8Q3"/>
<dbReference type="CDD" id="cd01335">
    <property type="entry name" value="Radical_SAM"/>
    <property type="match status" value="1"/>
</dbReference>
<evidence type="ECO:0000256" key="4">
    <source>
        <dbReference type="ARBA" id="ARBA00023014"/>
    </source>
</evidence>
<dbReference type="InterPro" id="IPR058240">
    <property type="entry name" value="rSAM_sf"/>
</dbReference>
<evidence type="ECO:0000256" key="1">
    <source>
        <dbReference type="ARBA" id="ARBA00022691"/>
    </source>
</evidence>
<dbReference type="SUPFAM" id="SSF102114">
    <property type="entry name" value="Radical SAM enzymes"/>
    <property type="match status" value="1"/>
</dbReference>
<dbReference type="KEGG" id="mees:MmiEs2_08490"/>
<dbReference type="RefSeq" id="WP_316560185.1">
    <property type="nucleotide sequence ID" value="NZ_CP131062.1"/>
</dbReference>
<dbReference type="PROSITE" id="PS51918">
    <property type="entry name" value="RADICAL_SAM"/>
    <property type="match status" value="1"/>
</dbReference>
<dbReference type="InterPro" id="IPR007197">
    <property type="entry name" value="rSAM"/>
</dbReference>
<dbReference type="InterPro" id="IPR013785">
    <property type="entry name" value="Aldolase_TIM"/>
</dbReference>
<dbReference type="Proteomes" id="UP001302662">
    <property type="component" value="Chromosome"/>
</dbReference>
<reference evidence="6 7" key="1">
    <citation type="submission" date="2023-07" db="EMBL/GenBank/DDBJ databases">
        <title>Closed genome sequence of Methanimicrococcus sp. Es2.</title>
        <authorList>
            <person name="Protasov E."/>
            <person name="Platt K."/>
            <person name="Reeh H."/>
            <person name="Poehlein A."/>
            <person name="Daniel R."/>
            <person name="Brune A."/>
        </authorList>
    </citation>
    <scope>NUCLEOTIDE SEQUENCE [LARGE SCALE GENOMIC DNA]</scope>
    <source>
        <strain evidence="6 7">Es2</strain>
    </source>
</reference>
<gene>
    <name evidence="6" type="ORF">MmiEs2_08490</name>
</gene>
<keyword evidence="2" id="KW-0479">Metal-binding</keyword>
<dbReference type="GeneID" id="85197311"/>
<dbReference type="SFLD" id="SFLDS00029">
    <property type="entry name" value="Radical_SAM"/>
    <property type="match status" value="1"/>
</dbReference>
<keyword evidence="3" id="KW-0408">Iron</keyword>
<accession>A0AA96V8Q3</accession>
<dbReference type="Gene3D" id="3.20.20.70">
    <property type="entry name" value="Aldolase class I"/>
    <property type="match status" value="1"/>
</dbReference>
<dbReference type="PANTHER" id="PTHR43288:SF1">
    <property type="entry name" value="GLYCYL-RADICAL ENZYME ACTIVATING ENZYME MJ0021-RELATED"/>
    <property type="match status" value="1"/>
</dbReference>